<dbReference type="GO" id="GO:0009982">
    <property type="term" value="F:pseudouridine synthase activity"/>
    <property type="evidence" value="ECO:0007669"/>
    <property type="project" value="InterPro"/>
</dbReference>
<protein>
    <recommendedName>
        <fullName evidence="5">Pseudouridine synthase</fullName>
        <ecNumber evidence="5">5.4.99.-</ecNumber>
    </recommendedName>
</protein>
<name>A0A0R2CNB4_9LACO</name>
<dbReference type="InterPro" id="IPR006224">
    <property type="entry name" value="PsdUridine_synth_RluA-like_CS"/>
</dbReference>
<evidence type="ECO:0000256" key="5">
    <source>
        <dbReference type="RuleBase" id="RU362028"/>
    </source>
</evidence>
<dbReference type="GO" id="GO:0140098">
    <property type="term" value="F:catalytic activity, acting on RNA"/>
    <property type="evidence" value="ECO:0007669"/>
    <property type="project" value="UniProtKB-ARBA"/>
</dbReference>
<proteinExistence type="inferred from homology"/>
<dbReference type="PANTHER" id="PTHR21600">
    <property type="entry name" value="MITOCHONDRIAL RNA PSEUDOURIDINE SYNTHASE"/>
    <property type="match status" value="1"/>
</dbReference>
<evidence type="ECO:0000259" key="6">
    <source>
        <dbReference type="Pfam" id="PF00849"/>
    </source>
</evidence>
<evidence type="ECO:0000256" key="4">
    <source>
        <dbReference type="PIRSR" id="PIRSR606225-1"/>
    </source>
</evidence>
<dbReference type="GO" id="GO:0003723">
    <property type="term" value="F:RNA binding"/>
    <property type="evidence" value="ECO:0007669"/>
    <property type="project" value="InterPro"/>
</dbReference>
<evidence type="ECO:0000313" key="8">
    <source>
        <dbReference type="Proteomes" id="UP000051638"/>
    </source>
</evidence>
<dbReference type="SUPFAM" id="SSF55120">
    <property type="entry name" value="Pseudouridine synthase"/>
    <property type="match status" value="1"/>
</dbReference>
<evidence type="ECO:0000256" key="1">
    <source>
        <dbReference type="ARBA" id="ARBA00000073"/>
    </source>
</evidence>
<dbReference type="InterPro" id="IPR020103">
    <property type="entry name" value="PsdUridine_synth_cat_dom_sf"/>
</dbReference>
<dbReference type="InterPro" id="IPR006145">
    <property type="entry name" value="PsdUridine_synth_RsuA/RluA"/>
</dbReference>
<dbReference type="PATRIC" id="fig|1423796.3.peg.726"/>
<dbReference type="Pfam" id="PF00849">
    <property type="entry name" value="PseudoU_synth_2"/>
    <property type="match status" value="1"/>
</dbReference>
<dbReference type="PANTHER" id="PTHR21600:SF44">
    <property type="entry name" value="RIBOSOMAL LARGE SUBUNIT PSEUDOURIDINE SYNTHASE D"/>
    <property type="match status" value="1"/>
</dbReference>
<dbReference type="NCBIfam" id="TIGR00005">
    <property type="entry name" value="rluA_subfam"/>
    <property type="match status" value="1"/>
</dbReference>
<dbReference type="Gene3D" id="3.30.2350.10">
    <property type="entry name" value="Pseudouridine synthase"/>
    <property type="match status" value="1"/>
</dbReference>
<dbReference type="AlphaFoldDB" id="A0A0R2CNB4"/>
<organism evidence="7 8">
    <name type="scientific">Loigolactobacillus rennini DSM 20253</name>
    <dbReference type="NCBI Taxonomy" id="1423796"/>
    <lineage>
        <taxon>Bacteria</taxon>
        <taxon>Bacillati</taxon>
        <taxon>Bacillota</taxon>
        <taxon>Bacilli</taxon>
        <taxon>Lactobacillales</taxon>
        <taxon>Lactobacillaceae</taxon>
        <taxon>Loigolactobacillus</taxon>
    </lineage>
</organism>
<keyword evidence="3 5" id="KW-0413">Isomerase</keyword>
<feature type="active site" evidence="4">
    <location>
        <position position="136"/>
    </location>
</feature>
<comment type="similarity">
    <text evidence="2 5">Belongs to the pseudouridine synthase RluA family.</text>
</comment>
<dbReference type="EMBL" id="AYYI01000103">
    <property type="protein sequence ID" value="KRM93016.1"/>
    <property type="molecule type" value="Genomic_DNA"/>
</dbReference>
<dbReference type="RefSeq" id="WP_057874823.1">
    <property type="nucleotide sequence ID" value="NZ_AYYI01000103.1"/>
</dbReference>
<dbReference type="InterPro" id="IPR050188">
    <property type="entry name" value="RluA_PseudoU_synthase"/>
</dbReference>
<dbReference type="GO" id="GO:0000455">
    <property type="term" value="P:enzyme-directed rRNA pseudouridine synthesis"/>
    <property type="evidence" value="ECO:0007669"/>
    <property type="project" value="TreeGrafter"/>
</dbReference>
<dbReference type="CDD" id="cd02869">
    <property type="entry name" value="PseudoU_synth_RluA_like"/>
    <property type="match status" value="1"/>
</dbReference>
<keyword evidence="8" id="KW-1185">Reference proteome</keyword>
<sequence>MQSWHYQTIINASQNGHTLRQYMRNDILIPKTIYHALRVQRAMTLNGHYQSVNNVVHTGDKINLTFTAADFNKRQPHYVPDNTRQIPILYENKDLLVANKPAGIKTHPNQPYETGTLMNYLTAYLAQAPYIVHRLDMATSGAILVAKNPVVVPILNRLLSQKKITRQYFAWVHGHLPSQGTINLAIGRDIADKRKRQVAGIQAVNAVTHYQSIKQTPTATLLAVWLETGRTHQIRVHFSYYDHPLIGDPLYDPKALQFSRLLLHSAKMHLLLPFSLQPINIKAPTPTDFYPLSINDNKPR</sequence>
<dbReference type="PROSITE" id="PS01129">
    <property type="entry name" value="PSI_RLU"/>
    <property type="match status" value="1"/>
</dbReference>
<dbReference type="STRING" id="1423796.FC24_GL000708"/>
<comment type="function">
    <text evidence="5">Responsible for synthesis of pseudouridine from uracil.</text>
</comment>
<comment type="caution">
    <text evidence="7">The sequence shown here is derived from an EMBL/GenBank/DDBJ whole genome shotgun (WGS) entry which is preliminary data.</text>
</comment>
<feature type="domain" description="Pseudouridine synthase RsuA/RluA-like" evidence="6">
    <location>
        <begin position="94"/>
        <end position="239"/>
    </location>
</feature>
<evidence type="ECO:0000256" key="3">
    <source>
        <dbReference type="ARBA" id="ARBA00023235"/>
    </source>
</evidence>
<dbReference type="EC" id="5.4.99.-" evidence="5"/>
<reference evidence="7 8" key="1">
    <citation type="journal article" date="2015" name="Genome Announc.">
        <title>Expanding the biotechnology potential of lactobacilli through comparative genomics of 213 strains and associated genera.</title>
        <authorList>
            <person name="Sun Z."/>
            <person name="Harris H.M."/>
            <person name="McCann A."/>
            <person name="Guo C."/>
            <person name="Argimon S."/>
            <person name="Zhang W."/>
            <person name="Yang X."/>
            <person name="Jeffery I.B."/>
            <person name="Cooney J.C."/>
            <person name="Kagawa T.F."/>
            <person name="Liu W."/>
            <person name="Song Y."/>
            <person name="Salvetti E."/>
            <person name="Wrobel A."/>
            <person name="Rasinkangas P."/>
            <person name="Parkhill J."/>
            <person name="Rea M.C."/>
            <person name="O'Sullivan O."/>
            <person name="Ritari J."/>
            <person name="Douillard F.P."/>
            <person name="Paul Ross R."/>
            <person name="Yang R."/>
            <person name="Briner A.E."/>
            <person name="Felis G.E."/>
            <person name="de Vos W.M."/>
            <person name="Barrangou R."/>
            <person name="Klaenhammer T.R."/>
            <person name="Caufield P.W."/>
            <person name="Cui Y."/>
            <person name="Zhang H."/>
            <person name="O'Toole P.W."/>
        </authorList>
    </citation>
    <scope>NUCLEOTIDE SEQUENCE [LARGE SCALE GENOMIC DNA]</scope>
    <source>
        <strain evidence="7 8">DSM 20253</strain>
    </source>
</reference>
<gene>
    <name evidence="7" type="ORF">FC24_GL000708</name>
</gene>
<dbReference type="InterPro" id="IPR006225">
    <property type="entry name" value="PsdUridine_synth_RluC/D"/>
</dbReference>
<dbReference type="Proteomes" id="UP000051638">
    <property type="component" value="Unassembled WGS sequence"/>
</dbReference>
<evidence type="ECO:0000313" key="7">
    <source>
        <dbReference type="EMBL" id="KRM93016.1"/>
    </source>
</evidence>
<dbReference type="OrthoDB" id="9773999at2"/>
<accession>A0A0R2CNB4</accession>
<evidence type="ECO:0000256" key="2">
    <source>
        <dbReference type="ARBA" id="ARBA00010876"/>
    </source>
</evidence>
<comment type="catalytic activity">
    <reaction evidence="1 5">
        <text>a uridine in RNA = a pseudouridine in RNA</text>
        <dbReference type="Rhea" id="RHEA:48348"/>
        <dbReference type="Rhea" id="RHEA-COMP:12068"/>
        <dbReference type="Rhea" id="RHEA-COMP:12069"/>
        <dbReference type="ChEBI" id="CHEBI:65314"/>
        <dbReference type="ChEBI" id="CHEBI:65315"/>
    </reaction>
</comment>